<feature type="compositionally biased region" description="Polar residues" evidence="1">
    <location>
        <begin position="10"/>
        <end position="20"/>
    </location>
</feature>
<comment type="caution">
    <text evidence="2">The sequence shown here is derived from an EMBL/GenBank/DDBJ whole genome shotgun (WGS) entry which is preliminary data.</text>
</comment>
<protein>
    <submittedName>
        <fullName evidence="2">Uncharacterized protein</fullName>
    </submittedName>
</protein>
<reference evidence="2 3" key="1">
    <citation type="submission" date="2018-02" db="EMBL/GenBank/DDBJ databases">
        <title>Reclassifiation of [Polyangium] brachysporum DSM 7029 as Guopingzhaonella breviflexa gen. nov., sp. nov., a member of the family Comamonadaceae.</title>
        <authorList>
            <person name="Tang B."/>
        </authorList>
    </citation>
    <scope>NUCLEOTIDE SEQUENCE [LARGE SCALE GENOMIC DNA]</scope>
    <source>
        <strain evidence="2 3">DSM 15344</strain>
    </source>
</reference>
<proteinExistence type="predicted"/>
<gene>
    <name evidence="2" type="ORF">C1702_04540</name>
</gene>
<dbReference type="AlphaFoldDB" id="A0A2S5T7A5"/>
<evidence type="ECO:0000313" key="3">
    <source>
        <dbReference type="Proteomes" id="UP000239406"/>
    </source>
</evidence>
<evidence type="ECO:0000256" key="1">
    <source>
        <dbReference type="SAM" id="MobiDB-lite"/>
    </source>
</evidence>
<name>A0A2S5T7A5_9BURK</name>
<dbReference type="Proteomes" id="UP000239406">
    <property type="component" value="Unassembled WGS sequence"/>
</dbReference>
<organism evidence="2 3">
    <name type="scientific">Caldimonas thermodepolymerans</name>
    <dbReference type="NCBI Taxonomy" id="215580"/>
    <lineage>
        <taxon>Bacteria</taxon>
        <taxon>Pseudomonadati</taxon>
        <taxon>Pseudomonadota</taxon>
        <taxon>Betaproteobacteria</taxon>
        <taxon>Burkholderiales</taxon>
        <taxon>Sphaerotilaceae</taxon>
        <taxon>Caldimonas</taxon>
    </lineage>
</organism>
<dbReference type="EMBL" id="PSNY01000004">
    <property type="protein sequence ID" value="PPE70812.1"/>
    <property type="molecule type" value="Genomic_DNA"/>
</dbReference>
<accession>A0A2S5T7A5</accession>
<evidence type="ECO:0000313" key="2">
    <source>
        <dbReference type="EMBL" id="PPE70812.1"/>
    </source>
</evidence>
<keyword evidence="3" id="KW-1185">Reference proteome</keyword>
<sequence>MWDGTACLQAATTPGPTGSAGQRDAELRELEAALRALQVTALNFGRSFVNDAGVRENYVRRIAEMSRTILADVRAGRATPREGAELAVQLRNVIMEEARVQSSVIGRAQAERLKATGKTIEQLVDATTEKLFPGRSFGALEPAQRRRVFEHIVESSGRSRPAVTSQIPRWRLMGRACVAFTVAVSVYNIWTAEHRVHAGLREGLVLGGGAAGAAMTGAATGLVCGPGAPVCSTVLFLVGGLMGALAADRIADRYDEELREFARWLGEGW</sequence>
<feature type="region of interest" description="Disordered" evidence="1">
    <location>
        <begin position="1"/>
        <end position="22"/>
    </location>
</feature>